<dbReference type="AlphaFoldDB" id="A0A9N9MDE7"/>
<dbReference type="GO" id="GO:0005113">
    <property type="term" value="F:patched binding"/>
    <property type="evidence" value="ECO:0007669"/>
    <property type="project" value="TreeGrafter"/>
</dbReference>
<evidence type="ECO:0000259" key="1">
    <source>
        <dbReference type="Pfam" id="PF14779"/>
    </source>
</evidence>
<keyword evidence="3" id="KW-1185">Reference proteome</keyword>
<dbReference type="GO" id="GO:1905515">
    <property type="term" value="P:non-motile cilium assembly"/>
    <property type="evidence" value="ECO:0007669"/>
    <property type="project" value="InterPro"/>
</dbReference>
<dbReference type="InterPro" id="IPR028784">
    <property type="entry name" value="BBS1"/>
</dbReference>
<reference evidence="2" key="1">
    <citation type="submission" date="2022-01" db="EMBL/GenBank/DDBJ databases">
        <authorList>
            <person name="King R."/>
        </authorList>
    </citation>
    <scope>NUCLEOTIDE SEQUENCE</scope>
</reference>
<accession>A0A9N9MDE7</accession>
<gene>
    <name evidence="2" type="ORF">CEUTPL_LOCUS248</name>
</gene>
<dbReference type="GO" id="GO:0034464">
    <property type="term" value="C:BBSome"/>
    <property type="evidence" value="ECO:0007669"/>
    <property type="project" value="InterPro"/>
</dbReference>
<feature type="domain" description="Bardet-Biedl syndrome 1 N-terminal" evidence="1">
    <location>
        <begin position="11"/>
        <end position="158"/>
    </location>
</feature>
<dbReference type="Pfam" id="PF14779">
    <property type="entry name" value="BBS1"/>
    <property type="match status" value="1"/>
</dbReference>
<dbReference type="GO" id="GO:0061512">
    <property type="term" value="P:protein localization to cilium"/>
    <property type="evidence" value="ECO:0007669"/>
    <property type="project" value="TreeGrafter"/>
</dbReference>
<organism evidence="2 3">
    <name type="scientific">Ceutorhynchus assimilis</name>
    <name type="common">cabbage seed weevil</name>
    <dbReference type="NCBI Taxonomy" id="467358"/>
    <lineage>
        <taxon>Eukaryota</taxon>
        <taxon>Metazoa</taxon>
        <taxon>Ecdysozoa</taxon>
        <taxon>Arthropoda</taxon>
        <taxon>Hexapoda</taxon>
        <taxon>Insecta</taxon>
        <taxon>Pterygota</taxon>
        <taxon>Neoptera</taxon>
        <taxon>Endopterygota</taxon>
        <taxon>Coleoptera</taxon>
        <taxon>Polyphaga</taxon>
        <taxon>Cucujiformia</taxon>
        <taxon>Curculionidae</taxon>
        <taxon>Ceutorhynchinae</taxon>
        <taxon>Ceutorhynchus</taxon>
    </lineage>
</organism>
<dbReference type="OrthoDB" id="10259809at2759"/>
<proteinExistence type="predicted"/>
<dbReference type="Proteomes" id="UP001152799">
    <property type="component" value="Chromosome 1"/>
</dbReference>
<dbReference type="PANTHER" id="PTHR20870:SF0">
    <property type="entry name" value="BARDET-BIEDL SYNDROME 1 PROTEIN"/>
    <property type="match status" value="1"/>
</dbReference>
<dbReference type="InterPro" id="IPR032728">
    <property type="entry name" value="BBS1_N"/>
</dbReference>
<name>A0A9N9MDE7_9CUCU</name>
<dbReference type="GO" id="GO:0005813">
    <property type="term" value="C:centrosome"/>
    <property type="evidence" value="ECO:0007669"/>
    <property type="project" value="TreeGrafter"/>
</dbReference>
<dbReference type="GO" id="GO:0005119">
    <property type="term" value="F:smoothened binding"/>
    <property type="evidence" value="ECO:0007669"/>
    <property type="project" value="TreeGrafter"/>
</dbReference>
<dbReference type="PANTHER" id="PTHR20870">
    <property type="entry name" value="BARDET-BIEDL SYNDROME 1 PROTEIN"/>
    <property type="match status" value="1"/>
</dbReference>
<protein>
    <recommendedName>
        <fullName evidence="1">Bardet-Biedl syndrome 1 N-terminal domain-containing protein</fullName>
    </recommendedName>
</protein>
<dbReference type="EMBL" id="OU892277">
    <property type="protein sequence ID" value="CAG9759500.1"/>
    <property type="molecule type" value="Genomic_DNA"/>
</dbReference>
<sequence>MSRGDLNVSRWLEAHTDRSAALTTLPRNAILADIAGTGDYHLVITDLKFEKDTKCRLKVYKGTLLTSDQALANVPNSLISFYADQLEPRIPVVAVACSSELFLYKNLKPYYKFRVPYCPLLQEEKDIWNEILQDQEANLVNTEKLVSVLKNISYSNLSAR</sequence>
<evidence type="ECO:0000313" key="3">
    <source>
        <dbReference type="Proteomes" id="UP001152799"/>
    </source>
</evidence>
<dbReference type="GO" id="GO:0005930">
    <property type="term" value="C:axoneme"/>
    <property type="evidence" value="ECO:0007669"/>
    <property type="project" value="TreeGrafter"/>
</dbReference>
<evidence type="ECO:0000313" key="2">
    <source>
        <dbReference type="EMBL" id="CAG9759500.1"/>
    </source>
</evidence>